<name>A0AC61RK44_9BACT</name>
<organism evidence="1 2">
    <name type="scientific">Lepagella muris</name>
    <dbReference type="NCBI Taxonomy" id="3032870"/>
    <lineage>
        <taxon>Bacteria</taxon>
        <taxon>Pseudomonadati</taxon>
        <taxon>Bacteroidota</taxon>
        <taxon>Bacteroidia</taxon>
        <taxon>Bacteroidales</taxon>
        <taxon>Muribaculaceae</taxon>
        <taxon>Lepagella</taxon>
    </lineage>
</organism>
<gene>
    <name evidence="1" type="ORF">E5331_01915</name>
</gene>
<evidence type="ECO:0000313" key="2">
    <source>
        <dbReference type="Proteomes" id="UP000306319"/>
    </source>
</evidence>
<sequence length="87" mass="10287">MTRRNTVVVTWRHHTLPVGCTSWRLPHKLGNRILHVPFILTQYRQQRDRLVAVYVSAAVRGRIDRFSRMAGPWSMSIRIMDDWKDDG</sequence>
<comment type="caution">
    <text evidence="1">The sequence shown here is derived from an EMBL/GenBank/DDBJ whole genome shotgun (WGS) entry which is preliminary data.</text>
</comment>
<reference evidence="1" key="1">
    <citation type="submission" date="2019-04" db="EMBL/GenBank/DDBJ databases">
        <title>Microbes associate with the intestines of laboratory mice.</title>
        <authorList>
            <person name="Navarre W."/>
            <person name="Wong E."/>
            <person name="Huang K."/>
            <person name="Tropini C."/>
            <person name="Ng K."/>
            <person name="Yu B."/>
        </authorList>
    </citation>
    <scope>NUCLEOTIDE SEQUENCE</scope>
    <source>
        <strain evidence="1">NM04_E33</strain>
    </source>
</reference>
<dbReference type="EMBL" id="SRYB01000002">
    <property type="protein sequence ID" value="TGY80503.1"/>
    <property type="molecule type" value="Genomic_DNA"/>
</dbReference>
<keyword evidence="2" id="KW-1185">Reference proteome</keyword>
<evidence type="ECO:0000313" key="1">
    <source>
        <dbReference type="EMBL" id="TGY80503.1"/>
    </source>
</evidence>
<accession>A0AC61RK44</accession>
<proteinExistence type="predicted"/>
<protein>
    <submittedName>
        <fullName evidence="1">Uncharacterized protein</fullName>
    </submittedName>
</protein>
<dbReference type="Proteomes" id="UP000306319">
    <property type="component" value="Unassembled WGS sequence"/>
</dbReference>